<organism evidence="1 2">
    <name type="scientific">Amphibiibacter pelophylacis</name>
    <dbReference type="NCBI Taxonomy" id="1799477"/>
    <lineage>
        <taxon>Bacteria</taxon>
        <taxon>Pseudomonadati</taxon>
        <taxon>Pseudomonadota</taxon>
        <taxon>Betaproteobacteria</taxon>
        <taxon>Burkholderiales</taxon>
        <taxon>Sphaerotilaceae</taxon>
        <taxon>Amphibiibacter</taxon>
    </lineage>
</organism>
<name>A0ACC6P4F5_9BURK</name>
<evidence type="ECO:0000313" key="1">
    <source>
        <dbReference type="EMBL" id="MEJ7139095.1"/>
    </source>
</evidence>
<keyword evidence="2" id="KW-1185">Reference proteome</keyword>
<dbReference type="EMBL" id="JAWDIE010000019">
    <property type="protein sequence ID" value="MEJ7139095.1"/>
    <property type="molecule type" value="Genomic_DNA"/>
</dbReference>
<proteinExistence type="predicted"/>
<gene>
    <name evidence="1" type="primary">msbA</name>
    <name evidence="1" type="ORF">RV045_11745</name>
</gene>
<sequence length="587" mass="62583">MSRWTDDFRRIAPYFRGARKGLIAAALGAGVGALTEPLVAALLQPLLDHGFGQSRGLPVWGVPVVLLALFAVRGLASFVAQYSLSWTAAQGVFNLRQAMFERLMRGSGTLFTSRSASSLTNTLVYEVQSGSAQLVGALITLVRDSLTLLALTGYLLYLNWQLTLFVAVMLPCLALAMRLIGRRMRRLAEQSQTATDDLAYVVEENVLAWKSVRLHEAQDSQRARFESRSLALRRVFLKGVAAAASTTPISQMLAALAISSVLSVALWQSQGSGGSVGEFVSFVTAMLMLVSPIKHLSDISGPINNGLAAVIRGVNLVDSFPDEASGAHAPGQRARGELLLEGVGLRYADHSLALEDITLRVQPGQTVALVGASGAGKTSLVQLLPRLLEPSGGRILLDGVPLADWDLGVLRRQFALVSQDVVLLNDTLAGNIAMRPVPPDSPPELIARVQDALQAAHLAEFAAGLPQGLHTPLGHNGNQLSGGQRQRVAIARALFKDAPILILDEATSALDSASERAVQQALERLRQGRTTIVIAHRLSTIEHADVIVMMAHGRIIEQGAHAALLQARGAYAQMHALQFGAAPDSTA</sequence>
<reference evidence="1" key="1">
    <citation type="submission" date="2023-10" db="EMBL/GenBank/DDBJ databases">
        <title>Amphibacter perezi, gen. nov., sp. nov. a novel taxa of the family Comamonadaceae, class Betaproteobacteria isolated from the skin microbiota of Pelophylax perezi from different populations.</title>
        <authorList>
            <person name="Costa S."/>
            <person name="Proenca D.N."/>
            <person name="Lopes I."/>
            <person name="Morais P.V."/>
        </authorList>
    </citation>
    <scope>NUCLEOTIDE SEQUENCE</scope>
    <source>
        <strain evidence="1">SL12-8</strain>
    </source>
</reference>
<evidence type="ECO:0000313" key="2">
    <source>
        <dbReference type="Proteomes" id="UP001364695"/>
    </source>
</evidence>
<protein>
    <submittedName>
        <fullName evidence="1">Lipid A export permease/ATP-binding protein MsbA</fullName>
    </submittedName>
</protein>
<comment type="caution">
    <text evidence="1">The sequence shown here is derived from an EMBL/GenBank/DDBJ whole genome shotgun (WGS) entry which is preliminary data.</text>
</comment>
<accession>A0ACC6P4F5</accession>
<dbReference type="Proteomes" id="UP001364695">
    <property type="component" value="Unassembled WGS sequence"/>
</dbReference>